<evidence type="ECO:0000256" key="1">
    <source>
        <dbReference type="ARBA" id="ARBA00004141"/>
    </source>
</evidence>
<feature type="transmembrane region" description="Helical" evidence="5">
    <location>
        <begin position="39"/>
        <end position="57"/>
    </location>
</feature>
<name>X1M0B7_9ZZZZ</name>
<comment type="caution">
    <text evidence="6">The sequence shown here is derived from an EMBL/GenBank/DDBJ whole genome shotgun (WGS) entry which is preliminary data.</text>
</comment>
<keyword evidence="2 5" id="KW-0812">Transmembrane</keyword>
<dbReference type="EMBL" id="BARV01000554">
    <property type="protein sequence ID" value="GAH99848.1"/>
    <property type="molecule type" value="Genomic_DNA"/>
</dbReference>
<evidence type="ECO:0000256" key="4">
    <source>
        <dbReference type="ARBA" id="ARBA00023136"/>
    </source>
</evidence>
<keyword evidence="3 5" id="KW-1133">Transmembrane helix</keyword>
<dbReference type="PANTHER" id="PTHR43483:SF3">
    <property type="entry name" value="MEMBRANE TRANSPORTER PROTEIN HI_0806-RELATED"/>
    <property type="match status" value="1"/>
</dbReference>
<reference evidence="6" key="1">
    <citation type="journal article" date="2014" name="Front. Microbiol.">
        <title>High frequency of phylogenetically diverse reductive dehalogenase-homologous genes in deep subseafloor sedimentary metagenomes.</title>
        <authorList>
            <person name="Kawai M."/>
            <person name="Futagami T."/>
            <person name="Toyoda A."/>
            <person name="Takaki Y."/>
            <person name="Nishi S."/>
            <person name="Hori S."/>
            <person name="Arai W."/>
            <person name="Tsubouchi T."/>
            <person name="Morono Y."/>
            <person name="Uchiyama I."/>
            <person name="Ito T."/>
            <person name="Fujiyama A."/>
            <person name="Inagaki F."/>
            <person name="Takami H."/>
        </authorList>
    </citation>
    <scope>NUCLEOTIDE SEQUENCE</scope>
    <source>
        <strain evidence="6">Expedition CK06-06</strain>
    </source>
</reference>
<accession>X1M0B7</accession>
<gene>
    <name evidence="6" type="ORF">S06H3_02019</name>
</gene>
<evidence type="ECO:0000313" key="6">
    <source>
        <dbReference type="EMBL" id="GAH99848.1"/>
    </source>
</evidence>
<feature type="non-terminal residue" evidence="6">
    <location>
        <position position="1"/>
    </location>
</feature>
<dbReference type="AlphaFoldDB" id="X1M0B7"/>
<comment type="subcellular location">
    <subcellularLocation>
        <location evidence="1">Membrane</location>
        <topology evidence="1">Multi-pass membrane protein</topology>
    </subcellularLocation>
</comment>
<keyword evidence="4 5" id="KW-0472">Membrane</keyword>
<evidence type="ECO:0000256" key="3">
    <source>
        <dbReference type="ARBA" id="ARBA00022989"/>
    </source>
</evidence>
<organism evidence="6">
    <name type="scientific">marine sediment metagenome</name>
    <dbReference type="NCBI Taxonomy" id="412755"/>
    <lineage>
        <taxon>unclassified sequences</taxon>
        <taxon>metagenomes</taxon>
        <taxon>ecological metagenomes</taxon>
    </lineage>
</organism>
<dbReference type="GO" id="GO:0016020">
    <property type="term" value="C:membrane"/>
    <property type="evidence" value="ECO:0007669"/>
    <property type="project" value="UniProtKB-SubCell"/>
</dbReference>
<dbReference type="Pfam" id="PF01925">
    <property type="entry name" value="TauE"/>
    <property type="match status" value="1"/>
</dbReference>
<feature type="transmembrane region" description="Helical" evidence="5">
    <location>
        <begin position="69"/>
        <end position="92"/>
    </location>
</feature>
<proteinExistence type="predicted"/>
<sequence length="94" mass="9853">AVGTSVGAIILTSLGGITGYIIHGIGVPGLPYSIGYINLPMWLCLAGMSVPLAQLGAKTAHALPAKQLRYIFIALMVYIGLRMIGVFSWLGLPI</sequence>
<protein>
    <recommendedName>
        <fullName evidence="7">Membrane transporter protein</fullName>
    </recommendedName>
</protein>
<feature type="transmembrane region" description="Helical" evidence="5">
    <location>
        <begin position="6"/>
        <end position="27"/>
    </location>
</feature>
<dbReference type="PANTHER" id="PTHR43483">
    <property type="entry name" value="MEMBRANE TRANSPORTER PROTEIN HI_0806-RELATED"/>
    <property type="match status" value="1"/>
</dbReference>
<evidence type="ECO:0008006" key="7">
    <source>
        <dbReference type="Google" id="ProtNLM"/>
    </source>
</evidence>
<dbReference type="InterPro" id="IPR002781">
    <property type="entry name" value="TM_pro_TauE-like"/>
</dbReference>
<evidence type="ECO:0000256" key="2">
    <source>
        <dbReference type="ARBA" id="ARBA00022692"/>
    </source>
</evidence>
<evidence type="ECO:0000256" key="5">
    <source>
        <dbReference type="SAM" id="Phobius"/>
    </source>
</evidence>